<keyword evidence="5" id="KW-1185">Reference proteome</keyword>
<dbReference type="InterPro" id="IPR035897">
    <property type="entry name" value="Toll_tir_struct_dom_sf"/>
</dbReference>
<dbReference type="Gene3D" id="1.20.5.340">
    <property type="match status" value="1"/>
</dbReference>
<dbReference type="PANTHER" id="PTHR35083:SF1">
    <property type="entry name" value="RGD1565685 PROTEIN"/>
    <property type="match status" value="1"/>
</dbReference>
<dbReference type="SUPFAM" id="SSF52200">
    <property type="entry name" value="Toll/Interleukin receptor TIR domain"/>
    <property type="match status" value="1"/>
</dbReference>
<keyword evidence="1" id="KW-0175">Coiled coil</keyword>
<dbReference type="InterPro" id="IPR000157">
    <property type="entry name" value="TIR_dom"/>
</dbReference>
<dbReference type="Proteomes" id="UP000828390">
    <property type="component" value="Unassembled WGS sequence"/>
</dbReference>
<organism evidence="4 5">
    <name type="scientific">Dreissena polymorpha</name>
    <name type="common">Zebra mussel</name>
    <name type="synonym">Mytilus polymorpha</name>
    <dbReference type="NCBI Taxonomy" id="45954"/>
    <lineage>
        <taxon>Eukaryota</taxon>
        <taxon>Metazoa</taxon>
        <taxon>Spiralia</taxon>
        <taxon>Lophotrochozoa</taxon>
        <taxon>Mollusca</taxon>
        <taxon>Bivalvia</taxon>
        <taxon>Autobranchia</taxon>
        <taxon>Heteroconchia</taxon>
        <taxon>Euheterodonta</taxon>
        <taxon>Imparidentia</taxon>
        <taxon>Neoheterodontei</taxon>
        <taxon>Myida</taxon>
        <taxon>Dreissenoidea</taxon>
        <taxon>Dreissenidae</taxon>
        <taxon>Dreissena</taxon>
    </lineage>
</organism>
<comment type="caution">
    <text evidence="4">The sequence shown here is derived from an EMBL/GenBank/DDBJ whole genome shotgun (WGS) entry which is preliminary data.</text>
</comment>
<name>A0A9D4LIE1_DREPO</name>
<proteinExistence type="predicted"/>
<dbReference type="AlphaFoldDB" id="A0A9D4LIE1"/>
<dbReference type="PANTHER" id="PTHR35083">
    <property type="entry name" value="RGD1565685 PROTEIN"/>
    <property type="match status" value="1"/>
</dbReference>
<accession>A0A9D4LIE1</accession>
<evidence type="ECO:0000256" key="1">
    <source>
        <dbReference type="SAM" id="Coils"/>
    </source>
</evidence>
<protein>
    <recommendedName>
        <fullName evidence="3">TIR domain-containing protein</fullName>
    </recommendedName>
</protein>
<dbReference type="Pfam" id="PF15112">
    <property type="entry name" value="DUF4559"/>
    <property type="match status" value="1"/>
</dbReference>
<dbReference type="EMBL" id="JAIWYP010000003">
    <property type="protein sequence ID" value="KAH3858531.1"/>
    <property type="molecule type" value="Genomic_DNA"/>
</dbReference>
<sequence length="1156" mass="133205">MDKELEDEETRNWVKICLALRCLSESLIPFVQKKSEEQHSINMTFLKKFFGITDYTCSICNLKTLEPYHSQRKPCKYLHVKYKCACSASGKQRCPEETCGKLYDLIKDEHVENNPNWLNSKSELWSDKQHGPWERMKCFIDTHGYKEKSDISMADITALVQICTNNETLQREFGANIRYLHKIRSIRNEVSHASSLKIKTSLFKEYILDVKNALLLQCFDQFRSTDQLQYLESLEQDGQPITVEDEIGAREETLVAVKELIISLEKQLEQIQSLNDANLKASTEDIKEEIAQLTSIEEQHFRQLRERFNQIEGHLKNLQNEYMKTKEKLSKHKSKLDGIKCTLELHTTELSNISKGVASLAMDIKPILQKNAGNYEVLERLERKFDEFGSNLKRVDVSGMKLIVELKTSTGKEELSEFLVESTNGIGRDRVLTELQKCIQTALNQMCIDGVNINCVKNECMAIYFGYLNLKSWLAFVHKYMNREFDQIFVPVQNHLRTYIGYEDLELNVVIHEEDFTISVQSIAFQLDAQLTDVATFTEPLQFDESLKDSRENADIGGKELPHRVGSVGLADEQERTNQHQVSSSEAPYGREIQRIQMSDLADVFSTERRTNWLLWCLGSIIAKHVLQKFVDREMKDLKTRLFQVVRSRLNLPITTVCTKCSTANMLICPTLNICKEGSNTNCIFLHNTLSKQPRPCSMKMCDEVRDEIIKQHRDGKPSWENTSAKQWAINHWEIAKCFLPSHMSYRYLKVKSACETDLEGIISVMLNCKHFDSKFSFSIAPPGSKCLLSKAHNIARFRPIGYFFAMDNYVLKDNFRTLIDLLSDPECLGQDKLAQEAIRKLKQLQIDKFETTDTDMSELLKQITETLNDNTGIYMEDDESMMEIRYKYYEERKDAFYERGLKEDKRPPFIYDAFVCYNPDGITDQFFVLKLITELERKHGLKLFVPWRDNLTGGSHNTVCAQLIEQMCRRMIIVLSPQYLKSPASDFQTEFVECLAPESRRKRLIPVEVKRCEIPELLLNNSTCLYYIDAKVLEWFWIRLVYSLKLPLDMQALMSGETNLSHLKNVILDTSGGIPDFSLLASAFSSSSSSSTLNRDRPSSKSSVPSTNLFEPVVPPISSGKYYNISPSVPPSSMLEYTKQKSSKYEQLSDLYGDI</sequence>
<feature type="region of interest" description="Disordered" evidence="2">
    <location>
        <begin position="1088"/>
        <end position="1108"/>
    </location>
</feature>
<dbReference type="SMART" id="SM00255">
    <property type="entry name" value="TIR"/>
    <property type="match status" value="1"/>
</dbReference>
<feature type="domain" description="TIR" evidence="3">
    <location>
        <begin position="910"/>
        <end position="1045"/>
    </location>
</feature>
<feature type="coiled-coil region" evidence="1">
    <location>
        <begin position="254"/>
        <end position="335"/>
    </location>
</feature>
<dbReference type="GO" id="GO:0007165">
    <property type="term" value="P:signal transduction"/>
    <property type="evidence" value="ECO:0007669"/>
    <property type="project" value="InterPro"/>
</dbReference>
<evidence type="ECO:0000256" key="2">
    <source>
        <dbReference type="SAM" id="MobiDB-lite"/>
    </source>
</evidence>
<evidence type="ECO:0000313" key="4">
    <source>
        <dbReference type="EMBL" id="KAH3858531.1"/>
    </source>
</evidence>
<evidence type="ECO:0000313" key="5">
    <source>
        <dbReference type="Proteomes" id="UP000828390"/>
    </source>
</evidence>
<reference evidence="4" key="1">
    <citation type="journal article" date="2019" name="bioRxiv">
        <title>The Genome of the Zebra Mussel, Dreissena polymorpha: A Resource for Invasive Species Research.</title>
        <authorList>
            <person name="McCartney M.A."/>
            <person name="Auch B."/>
            <person name="Kono T."/>
            <person name="Mallez S."/>
            <person name="Zhang Y."/>
            <person name="Obille A."/>
            <person name="Becker A."/>
            <person name="Abrahante J.E."/>
            <person name="Garbe J."/>
            <person name="Badalamenti J.P."/>
            <person name="Herman A."/>
            <person name="Mangelson H."/>
            <person name="Liachko I."/>
            <person name="Sullivan S."/>
            <person name="Sone E.D."/>
            <person name="Koren S."/>
            <person name="Silverstein K.A.T."/>
            <person name="Beckman K.B."/>
            <person name="Gohl D.M."/>
        </authorList>
    </citation>
    <scope>NUCLEOTIDE SEQUENCE</scope>
    <source>
        <strain evidence="4">Duluth1</strain>
        <tissue evidence="4">Whole animal</tissue>
    </source>
</reference>
<evidence type="ECO:0000259" key="3">
    <source>
        <dbReference type="PROSITE" id="PS50104"/>
    </source>
</evidence>
<dbReference type="InterPro" id="IPR027897">
    <property type="entry name" value="DUF4559"/>
</dbReference>
<gene>
    <name evidence="4" type="ORF">DPMN_101157</name>
</gene>
<dbReference type="Gene3D" id="3.40.50.10140">
    <property type="entry name" value="Toll/interleukin-1 receptor homology (TIR) domain"/>
    <property type="match status" value="1"/>
</dbReference>
<reference evidence="4" key="2">
    <citation type="submission" date="2020-11" db="EMBL/GenBank/DDBJ databases">
        <authorList>
            <person name="McCartney M.A."/>
            <person name="Auch B."/>
            <person name="Kono T."/>
            <person name="Mallez S."/>
            <person name="Becker A."/>
            <person name="Gohl D.M."/>
            <person name="Silverstein K.A.T."/>
            <person name="Koren S."/>
            <person name="Bechman K.B."/>
            <person name="Herman A."/>
            <person name="Abrahante J.E."/>
            <person name="Garbe J."/>
        </authorList>
    </citation>
    <scope>NUCLEOTIDE SEQUENCE</scope>
    <source>
        <strain evidence="4">Duluth1</strain>
        <tissue evidence="4">Whole animal</tissue>
    </source>
</reference>
<dbReference type="PROSITE" id="PS50104">
    <property type="entry name" value="TIR"/>
    <property type="match status" value="1"/>
</dbReference>
<dbReference type="Pfam" id="PF13676">
    <property type="entry name" value="TIR_2"/>
    <property type="match status" value="1"/>
</dbReference>